<comment type="caution">
    <text evidence="1">The sequence shown here is derived from an EMBL/GenBank/DDBJ whole genome shotgun (WGS) entry which is preliminary data.</text>
</comment>
<keyword evidence="2" id="KW-1185">Reference proteome</keyword>
<protein>
    <submittedName>
        <fullName evidence="1">Uncharacterized protein</fullName>
    </submittedName>
</protein>
<name>A0A1R2B4E7_9CILI</name>
<dbReference type="Proteomes" id="UP000187209">
    <property type="component" value="Unassembled WGS sequence"/>
</dbReference>
<dbReference type="EMBL" id="MPUH01000967">
    <property type="protein sequence ID" value="OMJ71673.1"/>
    <property type="molecule type" value="Genomic_DNA"/>
</dbReference>
<sequence>MQSYYTSQYSSLSPERTHESEILNYKRFSELKYATVLKDHNISIVEKWIALKDDIQFRDLMIICLQGFNSVCKINENMPITTTKDSFYWYSKDERSRSNLPIYTTNITSSGFKTTPRAYKSISVEMRLPEMPQSFIEPKHFKDKMIRKMRGSGDFVSWVYDKNSSMYQNAFATRINNCPAQVAKPLNSSTIIRILPIDNVNR</sequence>
<evidence type="ECO:0000313" key="2">
    <source>
        <dbReference type="Proteomes" id="UP000187209"/>
    </source>
</evidence>
<proteinExistence type="predicted"/>
<evidence type="ECO:0000313" key="1">
    <source>
        <dbReference type="EMBL" id="OMJ71673.1"/>
    </source>
</evidence>
<dbReference type="AlphaFoldDB" id="A0A1R2B4E7"/>
<organism evidence="1 2">
    <name type="scientific">Stentor coeruleus</name>
    <dbReference type="NCBI Taxonomy" id="5963"/>
    <lineage>
        <taxon>Eukaryota</taxon>
        <taxon>Sar</taxon>
        <taxon>Alveolata</taxon>
        <taxon>Ciliophora</taxon>
        <taxon>Postciliodesmatophora</taxon>
        <taxon>Heterotrichea</taxon>
        <taxon>Heterotrichida</taxon>
        <taxon>Stentoridae</taxon>
        <taxon>Stentor</taxon>
    </lineage>
</organism>
<gene>
    <name evidence="1" type="ORF">SteCoe_30041</name>
</gene>
<accession>A0A1R2B4E7</accession>
<reference evidence="1 2" key="1">
    <citation type="submission" date="2016-11" db="EMBL/GenBank/DDBJ databases">
        <title>The macronuclear genome of Stentor coeruleus: a giant cell with tiny introns.</title>
        <authorList>
            <person name="Slabodnick M."/>
            <person name="Ruby J.G."/>
            <person name="Reiff S.B."/>
            <person name="Swart E.C."/>
            <person name="Gosai S."/>
            <person name="Prabakaran S."/>
            <person name="Witkowska E."/>
            <person name="Larue G.E."/>
            <person name="Fisher S."/>
            <person name="Freeman R.M."/>
            <person name="Gunawardena J."/>
            <person name="Chu W."/>
            <person name="Stover N.A."/>
            <person name="Gregory B.D."/>
            <person name="Nowacki M."/>
            <person name="Derisi J."/>
            <person name="Roy S.W."/>
            <person name="Marshall W.F."/>
            <person name="Sood P."/>
        </authorList>
    </citation>
    <scope>NUCLEOTIDE SEQUENCE [LARGE SCALE GENOMIC DNA]</scope>
    <source>
        <strain evidence="1">WM001</strain>
    </source>
</reference>